<accession>A0A8J6PSA0</accession>
<reference evidence="2" key="1">
    <citation type="submission" date="2020-09" db="EMBL/GenBank/DDBJ databases">
        <title>Genome seq and assembly of Tianweitania sp.</title>
        <authorList>
            <person name="Chhetri G."/>
        </authorList>
    </citation>
    <scope>NUCLEOTIDE SEQUENCE</scope>
    <source>
        <strain evidence="2">Rool2</strain>
    </source>
</reference>
<evidence type="ECO:0000259" key="1">
    <source>
        <dbReference type="PROSITE" id="PS51186"/>
    </source>
</evidence>
<keyword evidence="3" id="KW-1185">Reference proteome</keyword>
<dbReference type="CDD" id="cd04301">
    <property type="entry name" value="NAT_SF"/>
    <property type="match status" value="1"/>
</dbReference>
<dbReference type="RefSeq" id="WP_188166920.1">
    <property type="nucleotide sequence ID" value="NZ_JACVVX010000015.1"/>
</dbReference>
<organism evidence="2 3">
    <name type="scientific">Oryzicola mucosus</name>
    <dbReference type="NCBI Taxonomy" id="2767425"/>
    <lineage>
        <taxon>Bacteria</taxon>
        <taxon>Pseudomonadati</taxon>
        <taxon>Pseudomonadota</taxon>
        <taxon>Alphaproteobacteria</taxon>
        <taxon>Hyphomicrobiales</taxon>
        <taxon>Phyllobacteriaceae</taxon>
        <taxon>Oryzicola</taxon>
    </lineage>
</organism>
<gene>
    <name evidence="2" type="ORF">ICI42_22865</name>
</gene>
<comment type="caution">
    <text evidence="2">The sequence shown here is derived from an EMBL/GenBank/DDBJ whole genome shotgun (WGS) entry which is preliminary data.</text>
</comment>
<dbReference type="PROSITE" id="PS51186">
    <property type="entry name" value="GNAT"/>
    <property type="match status" value="1"/>
</dbReference>
<dbReference type="Gene3D" id="3.40.630.30">
    <property type="match status" value="1"/>
</dbReference>
<dbReference type="InterPro" id="IPR016181">
    <property type="entry name" value="Acyl_CoA_acyltransferase"/>
</dbReference>
<dbReference type="EMBL" id="JACVVX010000015">
    <property type="protein sequence ID" value="MBD0417480.1"/>
    <property type="molecule type" value="Genomic_DNA"/>
</dbReference>
<dbReference type="InterPro" id="IPR000182">
    <property type="entry name" value="GNAT_dom"/>
</dbReference>
<dbReference type="SUPFAM" id="SSF55729">
    <property type="entry name" value="Acyl-CoA N-acyltransferases (Nat)"/>
    <property type="match status" value="1"/>
</dbReference>
<sequence>MQIRRAAAGAVSGVPAASSDEELQRFLDEDLLYVACNQDGAAVAFSGAYIADEFLYIAEVDVLPVWQGQGLGRRLIMTLPDDGRQRRPAGATLTTDRCASFNAPFYEKLGFRVLEGDAVPQHLRGNLARQAANGLVVAVLSPLWP</sequence>
<dbReference type="Proteomes" id="UP000643405">
    <property type="component" value="Unassembled WGS sequence"/>
</dbReference>
<evidence type="ECO:0000313" key="2">
    <source>
        <dbReference type="EMBL" id="MBD0417480.1"/>
    </source>
</evidence>
<dbReference type="Pfam" id="PF00583">
    <property type="entry name" value="Acetyltransf_1"/>
    <property type="match status" value="1"/>
</dbReference>
<name>A0A8J6PSA0_9HYPH</name>
<dbReference type="GO" id="GO:0016747">
    <property type="term" value="F:acyltransferase activity, transferring groups other than amino-acyl groups"/>
    <property type="evidence" value="ECO:0007669"/>
    <property type="project" value="InterPro"/>
</dbReference>
<proteinExistence type="predicted"/>
<protein>
    <submittedName>
        <fullName evidence="2">GNAT family N-acetyltransferase</fullName>
    </submittedName>
</protein>
<feature type="domain" description="N-acetyltransferase" evidence="1">
    <location>
        <begin position="1"/>
        <end position="130"/>
    </location>
</feature>
<dbReference type="AlphaFoldDB" id="A0A8J6PSA0"/>
<evidence type="ECO:0000313" key="3">
    <source>
        <dbReference type="Proteomes" id="UP000643405"/>
    </source>
</evidence>